<organism evidence="1 2">
    <name type="scientific">Clostridium tetanomorphum</name>
    <dbReference type="NCBI Taxonomy" id="1553"/>
    <lineage>
        <taxon>Bacteria</taxon>
        <taxon>Bacillati</taxon>
        <taxon>Bacillota</taxon>
        <taxon>Clostridia</taxon>
        <taxon>Eubacteriales</taxon>
        <taxon>Clostridiaceae</taxon>
        <taxon>Clostridium</taxon>
    </lineage>
</organism>
<evidence type="ECO:0000313" key="2">
    <source>
        <dbReference type="Proteomes" id="UP000563151"/>
    </source>
</evidence>
<protein>
    <submittedName>
        <fullName evidence="1">Uncharacterized protein</fullName>
    </submittedName>
</protein>
<dbReference type="RefSeq" id="WP_156950204.1">
    <property type="nucleotide sequence ID" value="NZ_JAAZWO010000036.1"/>
</dbReference>
<gene>
    <name evidence="1" type="ORF">HGG79_18910</name>
</gene>
<name>A0A923ED20_CLOTT</name>
<reference evidence="1 2" key="1">
    <citation type="submission" date="2020-04" db="EMBL/GenBank/DDBJ databases">
        <title>Genomic insights into acetone-butanol-ethanol (ABE) fermentation by sequencing solventogenic clostridia strains.</title>
        <authorList>
            <person name="Brown S."/>
        </authorList>
    </citation>
    <scope>NUCLEOTIDE SEQUENCE [LARGE SCALE GENOMIC DNA]</scope>
    <source>
        <strain evidence="1 2">DJ011</strain>
    </source>
</reference>
<dbReference type="AlphaFoldDB" id="A0A923ED20"/>
<keyword evidence="2" id="KW-1185">Reference proteome</keyword>
<dbReference type="Proteomes" id="UP000563151">
    <property type="component" value="Unassembled WGS sequence"/>
</dbReference>
<proteinExistence type="predicted"/>
<sequence>MGHKHKHCCEYEYYKKKCNCKCGCGCDCGCNNYGNYGGCGNIILPLIVLALIANKC</sequence>
<dbReference type="EMBL" id="JAAZWO010000036">
    <property type="protein sequence ID" value="MBC2399817.1"/>
    <property type="molecule type" value="Genomic_DNA"/>
</dbReference>
<accession>A0A923ED20</accession>
<comment type="caution">
    <text evidence="1">The sequence shown here is derived from an EMBL/GenBank/DDBJ whole genome shotgun (WGS) entry which is preliminary data.</text>
</comment>
<evidence type="ECO:0000313" key="1">
    <source>
        <dbReference type="EMBL" id="MBC2399817.1"/>
    </source>
</evidence>